<accession>A0A517NRI9</accession>
<evidence type="ECO:0000313" key="3">
    <source>
        <dbReference type="EMBL" id="QDT09758.1"/>
    </source>
</evidence>
<dbReference type="RefSeq" id="WP_145417349.1">
    <property type="nucleotide sequence ID" value="NZ_CP036526.1"/>
</dbReference>
<keyword evidence="4" id="KW-1185">Reference proteome</keyword>
<dbReference type="EMBL" id="CP036526">
    <property type="protein sequence ID" value="QDT09758.1"/>
    <property type="molecule type" value="Genomic_DNA"/>
</dbReference>
<gene>
    <name evidence="3" type="ORF">K239x_17090</name>
</gene>
<evidence type="ECO:0000313" key="4">
    <source>
        <dbReference type="Proteomes" id="UP000319817"/>
    </source>
</evidence>
<sequence>MKKIILATDGSAHSEQAATFLSQLPHDNPIELTVVSALDLSGTYADSATGDWTDTDVSRATAKAKEAFEVVTAIFSDANVSLKHIIRVGHPAETIIGVANETSPELLVVGAKGHTTVERILLGSTSDYVATHAPCSVLVVRATEPNEAKHRLRVAIGYDDTGPAQAAVEEFAEFQWGDSIQVRLVTIAYRPDYDDYPYETPSSESVENAAKQIESIAPDTKGCVIESGHIGEGMVRFVEANDVNLLMIGETPRTRLSRMLMGSKTRYVLRHAPCSVWITRNRMIHGIPKSASVQEAEEITLESP</sequence>
<dbReference type="Gene3D" id="3.40.50.620">
    <property type="entry name" value="HUPs"/>
    <property type="match status" value="1"/>
</dbReference>
<dbReference type="SUPFAM" id="SSF52402">
    <property type="entry name" value="Adenine nucleotide alpha hydrolases-like"/>
    <property type="match status" value="2"/>
</dbReference>
<name>A0A517NRI9_9BACT</name>
<dbReference type="PANTHER" id="PTHR43010">
    <property type="entry name" value="UNIVERSAL STRESS PROTEIN SLR1230"/>
    <property type="match status" value="1"/>
</dbReference>
<reference evidence="3 4" key="1">
    <citation type="submission" date="2019-02" db="EMBL/GenBank/DDBJ databases">
        <title>Deep-cultivation of Planctomycetes and their phenomic and genomic characterization uncovers novel biology.</title>
        <authorList>
            <person name="Wiegand S."/>
            <person name="Jogler M."/>
            <person name="Boedeker C."/>
            <person name="Pinto D."/>
            <person name="Vollmers J."/>
            <person name="Rivas-Marin E."/>
            <person name="Kohn T."/>
            <person name="Peeters S.H."/>
            <person name="Heuer A."/>
            <person name="Rast P."/>
            <person name="Oberbeckmann S."/>
            <person name="Bunk B."/>
            <person name="Jeske O."/>
            <person name="Meyerdierks A."/>
            <person name="Storesund J.E."/>
            <person name="Kallscheuer N."/>
            <person name="Luecker S."/>
            <person name="Lage O.M."/>
            <person name="Pohl T."/>
            <person name="Merkel B.J."/>
            <person name="Hornburger P."/>
            <person name="Mueller R.-W."/>
            <person name="Bruemmer F."/>
            <person name="Labrenz M."/>
            <person name="Spormann A.M."/>
            <person name="Op den Camp H."/>
            <person name="Overmann J."/>
            <person name="Amann R."/>
            <person name="Jetten M.S.M."/>
            <person name="Mascher T."/>
            <person name="Medema M.H."/>
            <person name="Devos D.P."/>
            <person name="Kaster A.-K."/>
            <person name="Ovreas L."/>
            <person name="Rohde M."/>
            <person name="Galperin M.Y."/>
            <person name="Jogler C."/>
        </authorList>
    </citation>
    <scope>NUCLEOTIDE SEQUENCE [LARGE SCALE GENOMIC DNA]</scope>
    <source>
        <strain evidence="3 4">K23_9</strain>
    </source>
</reference>
<dbReference type="InterPro" id="IPR006016">
    <property type="entry name" value="UspA"/>
</dbReference>
<dbReference type="PANTHER" id="PTHR43010:SF1">
    <property type="entry name" value="USPA DOMAIN-CONTAINING PROTEIN"/>
    <property type="match status" value="1"/>
</dbReference>
<dbReference type="Gene3D" id="3.40.50.12370">
    <property type="match status" value="1"/>
</dbReference>
<proteinExistence type="inferred from homology"/>
<protein>
    <submittedName>
        <fullName evidence="3">Universal stress protein</fullName>
    </submittedName>
</protein>
<dbReference type="AlphaFoldDB" id="A0A517NRI9"/>
<comment type="similarity">
    <text evidence="1">Belongs to the universal stress protein A family.</text>
</comment>
<feature type="domain" description="UspA" evidence="2">
    <location>
        <begin position="1"/>
        <end position="141"/>
    </location>
</feature>
<evidence type="ECO:0000256" key="1">
    <source>
        <dbReference type="ARBA" id="ARBA00008791"/>
    </source>
</evidence>
<dbReference type="InterPro" id="IPR006015">
    <property type="entry name" value="Universal_stress_UspA"/>
</dbReference>
<dbReference type="Proteomes" id="UP000319817">
    <property type="component" value="Chromosome"/>
</dbReference>
<dbReference type="InterPro" id="IPR014729">
    <property type="entry name" value="Rossmann-like_a/b/a_fold"/>
</dbReference>
<feature type="domain" description="UspA" evidence="2">
    <location>
        <begin position="153"/>
        <end position="280"/>
    </location>
</feature>
<dbReference type="OrthoDB" id="6368426at2"/>
<organism evidence="3 4">
    <name type="scientific">Stieleria marina</name>
    <dbReference type="NCBI Taxonomy" id="1930275"/>
    <lineage>
        <taxon>Bacteria</taxon>
        <taxon>Pseudomonadati</taxon>
        <taxon>Planctomycetota</taxon>
        <taxon>Planctomycetia</taxon>
        <taxon>Pirellulales</taxon>
        <taxon>Pirellulaceae</taxon>
        <taxon>Stieleria</taxon>
    </lineage>
</organism>
<dbReference type="InterPro" id="IPR051688">
    <property type="entry name" value="USP_A"/>
</dbReference>
<dbReference type="CDD" id="cd00293">
    <property type="entry name" value="USP-like"/>
    <property type="match status" value="2"/>
</dbReference>
<dbReference type="Pfam" id="PF00582">
    <property type="entry name" value="Usp"/>
    <property type="match status" value="2"/>
</dbReference>
<evidence type="ECO:0000259" key="2">
    <source>
        <dbReference type="Pfam" id="PF00582"/>
    </source>
</evidence>
<dbReference type="PRINTS" id="PR01438">
    <property type="entry name" value="UNVRSLSTRESS"/>
</dbReference>